<keyword evidence="5" id="KW-1015">Disulfide bond</keyword>
<dbReference type="Gene3D" id="2.60.220.50">
    <property type="match status" value="1"/>
</dbReference>
<dbReference type="Gene3D" id="1.20.1070.10">
    <property type="entry name" value="Rhodopsin 7-helix transmembrane proteins"/>
    <property type="match status" value="1"/>
</dbReference>
<dbReference type="PROSITE" id="PS50261">
    <property type="entry name" value="G_PROTEIN_RECEP_F2_4"/>
    <property type="match status" value="1"/>
</dbReference>
<evidence type="ECO:0008006" key="11">
    <source>
        <dbReference type="Google" id="ProtNLM"/>
    </source>
</evidence>
<keyword evidence="3 6" id="KW-1133">Transmembrane helix</keyword>
<evidence type="ECO:0000259" key="8">
    <source>
        <dbReference type="PROSITE" id="PS50261"/>
    </source>
</evidence>
<feature type="transmembrane region" description="Helical" evidence="6">
    <location>
        <begin position="195"/>
        <end position="219"/>
    </location>
</feature>
<evidence type="ECO:0000256" key="1">
    <source>
        <dbReference type="ARBA" id="ARBA00004141"/>
    </source>
</evidence>
<dbReference type="GO" id="GO:0004930">
    <property type="term" value="F:G protein-coupled receptor activity"/>
    <property type="evidence" value="ECO:0007669"/>
    <property type="project" value="InterPro"/>
</dbReference>
<dbReference type="GO" id="GO:0007189">
    <property type="term" value="P:adenylate cyclase-activating G protein-coupled receptor signaling pathway"/>
    <property type="evidence" value="ECO:0007669"/>
    <property type="project" value="TreeGrafter"/>
</dbReference>
<organism evidence="9 10">
    <name type="scientific">Oryzias javanicus</name>
    <name type="common">Javanese ricefish</name>
    <name type="synonym">Aplocheilus javanicus</name>
    <dbReference type="NCBI Taxonomy" id="123683"/>
    <lineage>
        <taxon>Eukaryota</taxon>
        <taxon>Metazoa</taxon>
        <taxon>Chordata</taxon>
        <taxon>Craniata</taxon>
        <taxon>Vertebrata</taxon>
        <taxon>Euteleostomi</taxon>
        <taxon>Actinopterygii</taxon>
        <taxon>Neopterygii</taxon>
        <taxon>Teleostei</taxon>
        <taxon>Neoteleostei</taxon>
        <taxon>Acanthomorphata</taxon>
        <taxon>Ovalentaria</taxon>
        <taxon>Atherinomorphae</taxon>
        <taxon>Beloniformes</taxon>
        <taxon>Adrianichthyidae</taxon>
        <taxon>Oryziinae</taxon>
        <taxon>Oryzias</taxon>
    </lineage>
</organism>
<evidence type="ECO:0000259" key="7">
    <source>
        <dbReference type="PROSITE" id="PS50221"/>
    </source>
</evidence>
<dbReference type="InterPro" id="IPR017981">
    <property type="entry name" value="GPCR_2-like_7TM"/>
</dbReference>
<gene>
    <name evidence="9" type="ORF">OJAV_G00026630</name>
</gene>
<dbReference type="GO" id="GO:0005886">
    <property type="term" value="C:plasma membrane"/>
    <property type="evidence" value="ECO:0007669"/>
    <property type="project" value="TreeGrafter"/>
</dbReference>
<keyword evidence="4 6" id="KW-0472">Membrane</keyword>
<evidence type="ECO:0000256" key="5">
    <source>
        <dbReference type="ARBA" id="ARBA00023157"/>
    </source>
</evidence>
<feature type="transmembrane region" description="Helical" evidence="6">
    <location>
        <begin position="268"/>
        <end position="290"/>
    </location>
</feature>
<feature type="domain" description="GAIN-B" evidence="7">
    <location>
        <begin position="43"/>
        <end position="189"/>
    </location>
</feature>
<evidence type="ECO:0000256" key="3">
    <source>
        <dbReference type="ARBA" id="ARBA00022989"/>
    </source>
</evidence>
<dbReference type="InterPro" id="IPR000203">
    <property type="entry name" value="GPS"/>
</dbReference>
<feature type="transmembrane region" description="Helical" evidence="6">
    <location>
        <begin position="401"/>
        <end position="423"/>
    </location>
</feature>
<evidence type="ECO:0000256" key="4">
    <source>
        <dbReference type="ARBA" id="ARBA00023136"/>
    </source>
</evidence>
<dbReference type="GO" id="GO:0007166">
    <property type="term" value="P:cell surface receptor signaling pathway"/>
    <property type="evidence" value="ECO:0007669"/>
    <property type="project" value="InterPro"/>
</dbReference>
<proteinExistence type="predicted"/>
<reference evidence="9 10" key="1">
    <citation type="submission" date="2018-11" db="EMBL/GenBank/DDBJ databases">
        <authorList>
            <person name="Lopez-Roques C."/>
            <person name="Donnadieu C."/>
            <person name="Bouchez O."/>
            <person name="Klopp C."/>
            <person name="Cabau C."/>
            <person name="Zahm M."/>
        </authorList>
    </citation>
    <scope>NUCLEOTIDE SEQUENCE [LARGE SCALE GENOMIC DNA]</scope>
    <source>
        <strain evidence="9">RS831</strain>
        <tissue evidence="9">Whole body</tissue>
    </source>
</reference>
<name>A0A3S2N5Z5_ORYJA</name>
<evidence type="ECO:0000256" key="6">
    <source>
        <dbReference type="SAM" id="Phobius"/>
    </source>
</evidence>
<dbReference type="AlphaFoldDB" id="A0A3S2N5Z5"/>
<dbReference type="Proteomes" id="UP000283210">
    <property type="component" value="Chromosome 3"/>
</dbReference>
<accession>A0A3S2N5Z5</accession>
<comment type="subcellular location">
    <subcellularLocation>
        <location evidence="1">Membrane</location>
        <topology evidence="1">Multi-pass membrane protein</topology>
    </subcellularLocation>
</comment>
<dbReference type="OrthoDB" id="283575at2759"/>
<dbReference type="PANTHER" id="PTHR12011">
    <property type="entry name" value="ADHESION G-PROTEIN COUPLED RECEPTOR"/>
    <property type="match status" value="1"/>
</dbReference>
<dbReference type="InterPro" id="IPR046338">
    <property type="entry name" value="GAIN_dom_sf"/>
</dbReference>
<dbReference type="PRINTS" id="PR00249">
    <property type="entry name" value="GPCRSECRETIN"/>
</dbReference>
<dbReference type="PANTHER" id="PTHR12011:SF326">
    <property type="entry name" value="ADHESION G-PROTEIN COUPLED RECEPTOR G5"/>
    <property type="match status" value="1"/>
</dbReference>
<dbReference type="Pfam" id="PF01825">
    <property type="entry name" value="GPS"/>
    <property type="match status" value="1"/>
</dbReference>
<evidence type="ECO:0000256" key="2">
    <source>
        <dbReference type="ARBA" id="ARBA00022692"/>
    </source>
</evidence>
<feature type="transmembrane region" description="Helical" evidence="6">
    <location>
        <begin position="302"/>
        <end position="324"/>
    </location>
</feature>
<evidence type="ECO:0000313" key="9">
    <source>
        <dbReference type="EMBL" id="RVE74881.1"/>
    </source>
</evidence>
<dbReference type="InterPro" id="IPR057244">
    <property type="entry name" value="GAIN_B"/>
</dbReference>
<dbReference type="PROSITE" id="PS50221">
    <property type="entry name" value="GAIN_B"/>
    <property type="match status" value="1"/>
</dbReference>
<feature type="transmembrane region" description="Helical" evidence="6">
    <location>
        <begin position="359"/>
        <end position="380"/>
    </location>
</feature>
<dbReference type="InterPro" id="IPR000832">
    <property type="entry name" value="GPCR_2_secretin-like"/>
</dbReference>
<dbReference type="SMART" id="SM00303">
    <property type="entry name" value="GPS"/>
    <property type="match status" value="1"/>
</dbReference>
<feature type="domain" description="G-protein coupled receptors family 2 profile 2" evidence="8">
    <location>
        <begin position="196"/>
        <end position="452"/>
    </location>
</feature>
<sequence length="477" mass="53424">MSNSGGNNIYNVTKNIENLLESTRVDKTTTFSGKDYVAMLYKPNGTFNGVVFYASETQAGPDQPIYNSTVTAELPGELNISKTEDVIVFIVLKLSDWKDFPELNENRLVGLSVRNRSITGLKNRVNISMSSSAELNKTIRPQCVFLNNTSQALSTEGCLTQWEYGQHQVICSCDHLTYFGVLMVSSSLSSTDLRVLSYITEIGCGISLFFLVVTVFVFFTSSKIRVDDSKRIHISLAIALVLLNLHFLTTEMAAGSSSPGLCLYVALAIHYSLLATFCWMALEGFHLYLLIIKVFNIHINRYMVKISVVGWGVPAVIVLVLLSINKDFYGRYTFVDSSNSTSTAICYITDEKVKWVTTVGVFGLVFVFVMAIFLVTVRNMMPNCCQKEFEQKNWRGLKQNVCTVLVLFTLLGITWGLVFFSFGQLTTPGLYLFCILNSLQGFFIFLFFVMSRRKTKDILTSSSERPKTQNSLDTISP</sequence>
<evidence type="ECO:0000313" key="10">
    <source>
        <dbReference type="Proteomes" id="UP000283210"/>
    </source>
</evidence>
<protein>
    <recommendedName>
        <fullName evidence="11">G-protein coupled receptors family 2 profile 2 domain-containing protein</fullName>
    </recommendedName>
</protein>
<feature type="transmembrane region" description="Helical" evidence="6">
    <location>
        <begin position="231"/>
        <end position="248"/>
    </location>
</feature>
<feature type="transmembrane region" description="Helical" evidence="6">
    <location>
        <begin position="429"/>
        <end position="449"/>
    </location>
</feature>
<dbReference type="EMBL" id="CM012439">
    <property type="protein sequence ID" value="RVE74881.1"/>
    <property type="molecule type" value="Genomic_DNA"/>
</dbReference>
<dbReference type="Pfam" id="PF00002">
    <property type="entry name" value="7tm_2"/>
    <property type="match status" value="1"/>
</dbReference>
<reference evidence="9 10" key="2">
    <citation type="submission" date="2019-01" db="EMBL/GenBank/DDBJ databases">
        <title>A chromosome length genome reference of the Java medaka (oryzias javanicus).</title>
        <authorList>
            <person name="Herpin A."/>
            <person name="Takehana Y."/>
            <person name="Naruse K."/>
            <person name="Ansai S."/>
            <person name="Kawaguchi M."/>
        </authorList>
    </citation>
    <scope>NUCLEOTIDE SEQUENCE [LARGE SCALE GENOMIC DNA]</scope>
    <source>
        <strain evidence="9">RS831</strain>
        <tissue evidence="9">Whole body</tissue>
    </source>
</reference>
<keyword evidence="2 6" id="KW-0812">Transmembrane</keyword>
<keyword evidence="10" id="KW-1185">Reference proteome</keyword>